<dbReference type="InterPro" id="IPR011009">
    <property type="entry name" value="Kinase-like_dom_sf"/>
</dbReference>
<dbReference type="AlphaFoldDB" id="A0A9P7GM85"/>
<proteinExistence type="predicted"/>
<gene>
    <name evidence="1" type="ORF">H0H81_001509</name>
</gene>
<dbReference type="Proteomes" id="UP000717328">
    <property type="component" value="Unassembled WGS sequence"/>
</dbReference>
<organism evidence="1 2">
    <name type="scientific">Sphagnurus paluster</name>
    <dbReference type="NCBI Taxonomy" id="117069"/>
    <lineage>
        <taxon>Eukaryota</taxon>
        <taxon>Fungi</taxon>
        <taxon>Dikarya</taxon>
        <taxon>Basidiomycota</taxon>
        <taxon>Agaricomycotina</taxon>
        <taxon>Agaricomycetes</taxon>
        <taxon>Agaricomycetidae</taxon>
        <taxon>Agaricales</taxon>
        <taxon>Tricholomatineae</taxon>
        <taxon>Lyophyllaceae</taxon>
        <taxon>Sphagnurus</taxon>
    </lineage>
</organism>
<keyword evidence="2" id="KW-1185">Reference proteome</keyword>
<evidence type="ECO:0000313" key="2">
    <source>
        <dbReference type="Proteomes" id="UP000717328"/>
    </source>
</evidence>
<protein>
    <recommendedName>
        <fullName evidence="3">Aminoglycoside phosphotransferase domain-containing protein</fullName>
    </recommendedName>
</protein>
<accession>A0A9P7GM85</accession>
<comment type="caution">
    <text evidence="1">The sequence shown here is derived from an EMBL/GenBank/DDBJ whole genome shotgun (WGS) entry which is preliminary data.</text>
</comment>
<dbReference type="SUPFAM" id="SSF56112">
    <property type="entry name" value="Protein kinase-like (PK-like)"/>
    <property type="match status" value="1"/>
</dbReference>
<reference evidence="1" key="2">
    <citation type="submission" date="2021-10" db="EMBL/GenBank/DDBJ databases">
        <title>Phylogenomics reveals ancestral predisposition of the termite-cultivated fungus Termitomyces towards a domesticated lifestyle.</title>
        <authorList>
            <person name="Auxier B."/>
            <person name="Grum-Grzhimaylo A."/>
            <person name="Cardenas M.E."/>
            <person name="Lodge J.D."/>
            <person name="Laessoe T."/>
            <person name="Pedersen O."/>
            <person name="Smith M.E."/>
            <person name="Kuyper T.W."/>
            <person name="Franco-Molano E.A."/>
            <person name="Baroni T.J."/>
            <person name="Aanen D.K."/>
        </authorList>
    </citation>
    <scope>NUCLEOTIDE SEQUENCE</scope>
    <source>
        <strain evidence="1">D49</strain>
    </source>
</reference>
<name>A0A9P7GM85_9AGAR</name>
<evidence type="ECO:0008006" key="3">
    <source>
        <dbReference type="Google" id="ProtNLM"/>
    </source>
</evidence>
<reference evidence="1" key="1">
    <citation type="submission" date="2021-02" db="EMBL/GenBank/DDBJ databases">
        <authorList>
            <person name="Nieuwenhuis M."/>
            <person name="Van De Peppel L.J.J."/>
        </authorList>
    </citation>
    <scope>NUCLEOTIDE SEQUENCE</scope>
    <source>
        <strain evidence="1">D49</strain>
    </source>
</reference>
<sequence length="300" mass="33019">MPSHAFASPVATMVEIVPVIDAEDKPANLPSPEVIVRRCRTARVRIKAANPDHDVRGVPLVDDSGAAYVWVKYGRTISMGEALTQSYVRQALIDDANAVVRVPCVYLAFHWGHFGYIVMEYIDGSICDESDAKLAASAVRSLITVQGKTTEPGPIGGGPITHRFFIDCGKSSLTYNSVQELEKHLNAILRFTGRKESISFRSEVETYGLRLCPCDMNRGNFMKDRSGGIVAIDFGASCFLPTSFFDLALCMGDNFTQLIARLVKPPETTQLNALLSAHYAQVPYMTDKIAVPRELKSRLK</sequence>
<dbReference type="EMBL" id="JABCKI010000064">
    <property type="protein sequence ID" value="KAG5653252.1"/>
    <property type="molecule type" value="Genomic_DNA"/>
</dbReference>
<evidence type="ECO:0000313" key="1">
    <source>
        <dbReference type="EMBL" id="KAG5653252.1"/>
    </source>
</evidence>
<dbReference type="OrthoDB" id="3250044at2759"/>